<dbReference type="OrthoDB" id="1938621at2759"/>
<dbReference type="GO" id="GO:0120510">
    <property type="term" value="C:mitochondrial [4Fe-4S] assembly complex"/>
    <property type="evidence" value="ECO:0007669"/>
    <property type="project" value="UniProtKB-ARBA"/>
</dbReference>
<keyword evidence="4" id="KW-0408">Iron</keyword>
<sequence>MIYDVNSHLFRSFLAVSGGKGGAPPSSSTRRAPGEKAKENKHTCGAALPGFSRASVTRTMLSRALHAAALAERILSGSLTGTALQVAGCSAAAVSATWGSQRHAWSAHLPLRRFGAAGFSTATAAAAAEEPGLQIHPSAAARLRELQAQAPGGTLVLRIEVEGGGCSGFQYRFKLDDTVKEDDVVFEEQGGRVVCDTISLEFLRGATLEFEDTLMRAAFAINKNPNAEASCGCGSSFAAKMKGTFAGRSASVARSEPSPLVRDARVVEACLEGKKAWLTLEAWLAEAGGAAAKPKKRHAADPVDLTGTETDEKAEVAEYVDLT</sequence>
<gene>
    <name evidence="8" type="ORF">TSOC_006259</name>
</gene>
<evidence type="ECO:0000313" key="9">
    <source>
        <dbReference type="Proteomes" id="UP000236333"/>
    </source>
</evidence>
<dbReference type="Pfam" id="PF01521">
    <property type="entry name" value="Fe-S_biosyn"/>
    <property type="match status" value="1"/>
</dbReference>
<accession>A0A2J8A476</accession>
<comment type="similarity">
    <text evidence="2">Belongs to the HesB/IscA family.</text>
</comment>
<evidence type="ECO:0000256" key="6">
    <source>
        <dbReference type="SAM" id="MobiDB-lite"/>
    </source>
</evidence>
<dbReference type="NCBIfam" id="TIGR00049">
    <property type="entry name" value="iron-sulfur cluster assembly accessory protein"/>
    <property type="match status" value="1"/>
</dbReference>
<keyword evidence="3" id="KW-0479">Metal-binding</keyword>
<evidence type="ECO:0000256" key="3">
    <source>
        <dbReference type="ARBA" id="ARBA00022723"/>
    </source>
</evidence>
<dbReference type="PANTHER" id="PTHR43011">
    <property type="entry name" value="IRON-SULFUR CLUSTER ASSEMBLY 2 HOMOLOG, MITOCHONDRIAL"/>
    <property type="match status" value="1"/>
</dbReference>
<dbReference type="AlphaFoldDB" id="A0A2J8A476"/>
<keyword evidence="5" id="KW-0496">Mitochondrion</keyword>
<evidence type="ECO:0000256" key="5">
    <source>
        <dbReference type="ARBA" id="ARBA00023128"/>
    </source>
</evidence>
<keyword evidence="9" id="KW-1185">Reference proteome</keyword>
<proteinExistence type="inferred from homology"/>
<dbReference type="GO" id="GO:0051539">
    <property type="term" value="F:4 iron, 4 sulfur cluster binding"/>
    <property type="evidence" value="ECO:0007669"/>
    <property type="project" value="TreeGrafter"/>
</dbReference>
<dbReference type="SUPFAM" id="SSF89360">
    <property type="entry name" value="HesB-like domain"/>
    <property type="match status" value="1"/>
</dbReference>
<feature type="domain" description="Core" evidence="7">
    <location>
        <begin position="133"/>
        <end position="234"/>
    </location>
</feature>
<dbReference type="Pfam" id="PF08186">
    <property type="entry name" value="Wound_ind"/>
    <property type="match status" value="1"/>
</dbReference>
<dbReference type="InterPro" id="IPR000361">
    <property type="entry name" value="ATAP_core_dom"/>
</dbReference>
<evidence type="ECO:0000259" key="7">
    <source>
        <dbReference type="Pfam" id="PF01521"/>
    </source>
</evidence>
<dbReference type="Gene3D" id="2.60.300.12">
    <property type="entry name" value="HesB-like domain"/>
    <property type="match status" value="1"/>
</dbReference>
<protein>
    <submittedName>
        <fullName evidence="8">Iron-sulfur cluster assembly 2, mitochondrial</fullName>
    </submittedName>
</protein>
<dbReference type="GO" id="GO:0051537">
    <property type="term" value="F:2 iron, 2 sulfur cluster binding"/>
    <property type="evidence" value="ECO:0007669"/>
    <property type="project" value="TreeGrafter"/>
</dbReference>
<dbReference type="EMBL" id="PGGS01000187">
    <property type="protein sequence ID" value="PNH07308.1"/>
    <property type="molecule type" value="Genomic_DNA"/>
</dbReference>
<organism evidence="8 9">
    <name type="scientific">Tetrabaena socialis</name>
    <dbReference type="NCBI Taxonomy" id="47790"/>
    <lineage>
        <taxon>Eukaryota</taxon>
        <taxon>Viridiplantae</taxon>
        <taxon>Chlorophyta</taxon>
        <taxon>core chlorophytes</taxon>
        <taxon>Chlorophyceae</taxon>
        <taxon>CS clade</taxon>
        <taxon>Chlamydomonadales</taxon>
        <taxon>Tetrabaenaceae</taxon>
        <taxon>Tetrabaena</taxon>
    </lineage>
</organism>
<dbReference type="InterPro" id="IPR016092">
    <property type="entry name" value="ATAP"/>
</dbReference>
<dbReference type="GO" id="GO:0005506">
    <property type="term" value="F:iron ion binding"/>
    <property type="evidence" value="ECO:0007669"/>
    <property type="project" value="TreeGrafter"/>
</dbReference>
<evidence type="ECO:0000256" key="2">
    <source>
        <dbReference type="ARBA" id="ARBA00006718"/>
    </source>
</evidence>
<evidence type="ECO:0000256" key="4">
    <source>
        <dbReference type="ARBA" id="ARBA00023004"/>
    </source>
</evidence>
<comment type="caution">
    <text evidence="8">The sequence shown here is derived from an EMBL/GenBank/DDBJ whole genome shotgun (WGS) entry which is preliminary data.</text>
</comment>
<evidence type="ECO:0000313" key="8">
    <source>
        <dbReference type="EMBL" id="PNH07308.1"/>
    </source>
</evidence>
<dbReference type="GO" id="GO:0016226">
    <property type="term" value="P:iron-sulfur cluster assembly"/>
    <property type="evidence" value="ECO:0007669"/>
    <property type="project" value="InterPro"/>
</dbReference>
<evidence type="ECO:0000256" key="1">
    <source>
        <dbReference type="ARBA" id="ARBA00004173"/>
    </source>
</evidence>
<dbReference type="InterPro" id="IPR035903">
    <property type="entry name" value="HesB-like_dom_sf"/>
</dbReference>
<reference evidence="8 9" key="1">
    <citation type="journal article" date="2017" name="Mol. Biol. Evol.">
        <title>The 4-celled Tetrabaena socialis nuclear genome reveals the essential components for genetic control of cell number at the origin of multicellularity in the volvocine lineage.</title>
        <authorList>
            <person name="Featherston J."/>
            <person name="Arakaki Y."/>
            <person name="Hanschen E.R."/>
            <person name="Ferris P.J."/>
            <person name="Michod R.E."/>
            <person name="Olson B.J.S.C."/>
            <person name="Nozaki H."/>
            <person name="Durand P.M."/>
        </authorList>
    </citation>
    <scope>NUCLEOTIDE SEQUENCE [LARGE SCALE GENOMIC DNA]</scope>
    <source>
        <strain evidence="8 9">NIES-571</strain>
    </source>
</reference>
<name>A0A2J8A476_9CHLO</name>
<dbReference type="InterPro" id="IPR012643">
    <property type="entry name" value="Wound_ind"/>
</dbReference>
<dbReference type="Proteomes" id="UP000236333">
    <property type="component" value="Unassembled WGS sequence"/>
</dbReference>
<dbReference type="FunFam" id="2.60.300.12:FF:000006">
    <property type="entry name" value="Iron-sulfur cluster assembly 2 mitochondrial"/>
    <property type="match status" value="1"/>
</dbReference>
<feature type="compositionally biased region" description="Basic and acidic residues" evidence="6">
    <location>
        <begin position="32"/>
        <end position="41"/>
    </location>
</feature>
<comment type="subcellular location">
    <subcellularLocation>
        <location evidence="1">Mitochondrion</location>
    </subcellularLocation>
</comment>
<feature type="region of interest" description="Disordered" evidence="6">
    <location>
        <begin position="17"/>
        <end position="41"/>
    </location>
</feature>
<dbReference type="PANTHER" id="PTHR43011:SF1">
    <property type="entry name" value="IRON-SULFUR CLUSTER ASSEMBLY 2 HOMOLOG, MITOCHONDRIAL"/>
    <property type="match status" value="1"/>
</dbReference>